<sequence length="266" mass="31152">YNVLRFAPDNNQSMSRMLRLTTLKMFELIVNEYLQQTVYKDWSIISLLQYIKSKSVLSADMIETLKTEIYLVLRSFSDPININLHENAKKRTWKVLSKFDKSFSTTVVKSFIEELKLEDERRAYLTTLSRKITSINALQLLEEQRMAKKLIEDMHNKDVKDSTSAIDDHTKWKHDELQLLEKLIEDMRNKDVRGSTSAIDNHTKQRSDESHSLDNDEMLAKRARVEIESQNTTIYENDEISPLVNIKTLTSPVESEEIKNRDRGSY</sequence>
<evidence type="ECO:0000313" key="3">
    <source>
        <dbReference type="Proteomes" id="UP000789570"/>
    </source>
</evidence>
<evidence type="ECO:0000256" key="1">
    <source>
        <dbReference type="SAM" id="MobiDB-lite"/>
    </source>
</evidence>
<evidence type="ECO:0000313" key="2">
    <source>
        <dbReference type="EMBL" id="CAG8567975.1"/>
    </source>
</evidence>
<organism evidence="2 3">
    <name type="scientific">Funneliformis caledonium</name>
    <dbReference type="NCBI Taxonomy" id="1117310"/>
    <lineage>
        <taxon>Eukaryota</taxon>
        <taxon>Fungi</taxon>
        <taxon>Fungi incertae sedis</taxon>
        <taxon>Mucoromycota</taxon>
        <taxon>Glomeromycotina</taxon>
        <taxon>Glomeromycetes</taxon>
        <taxon>Glomerales</taxon>
        <taxon>Glomeraceae</taxon>
        <taxon>Funneliformis</taxon>
    </lineage>
</organism>
<reference evidence="2" key="1">
    <citation type="submission" date="2021-06" db="EMBL/GenBank/DDBJ databases">
        <authorList>
            <person name="Kallberg Y."/>
            <person name="Tangrot J."/>
            <person name="Rosling A."/>
        </authorList>
    </citation>
    <scope>NUCLEOTIDE SEQUENCE</scope>
    <source>
        <strain evidence="2">UK204</strain>
    </source>
</reference>
<dbReference type="Proteomes" id="UP000789570">
    <property type="component" value="Unassembled WGS sequence"/>
</dbReference>
<comment type="caution">
    <text evidence="2">The sequence shown here is derived from an EMBL/GenBank/DDBJ whole genome shotgun (WGS) entry which is preliminary data.</text>
</comment>
<dbReference type="OrthoDB" id="2434015at2759"/>
<protein>
    <submittedName>
        <fullName evidence="2">9732_t:CDS:1</fullName>
    </submittedName>
</protein>
<proteinExistence type="predicted"/>
<accession>A0A9N9FXZ4</accession>
<feature type="region of interest" description="Disordered" evidence="1">
    <location>
        <begin position="193"/>
        <end position="216"/>
    </location>
</feature>
<feature type="compositionally biased region" description="Basic and acidic residues" evidence="1">
    <location>
        <begin position="201"/>
        <end position="216"/>
    </location>
</feature>
<name>A0A9N9FXZ4_9GLOM</name>
<feature type="non-terminal residue" evidence="2">
    <location>
        <position position="266"/>
    </location>
</feature>
<gene>
    <name evidence="2" type="ORF">FCALED_LOCUS6947</name>
</gene>
<keyword evidence="3" id="KW-1185">Reference proteome</keyword>
<dbReference type="EMBL" id="CAJVPQ010001747">
    <property type="protein sequence ID" value="CAG8567975.1"/>
    <property type="molecule type" value="Genomic_DNA"/>
</dbReference>
<dbReference type="AlphaFoldDB" id="A0A9N9FXZ4"/>